<name>A0A2U8DUP6_9CLOT</name>
<dbReference type="KEGG" id="cdrk:B9W14_19030"/>
<dbReference type="SMART" id="SM00283">
    <property type="entry name" value="MA"/>
    <property type="match status" value="1"/>
</dbReference>
<evidence type="ECO:0000256" key="4">
    <source>
        <dbReference type="ARBA" id="ARBA00022692"/>
    </source>
</evidence>
<dbReference type="InterPro" id="IPR029151">
    <property type="entry name" value="Sensor-like_sf"/>
</dbReference>
<feature type="coiled-coil region" evidence="10">
    <location>
        <begin position="614"/>
        <end position="648"/>
    </location>
</feature>
<dbReference type="PROSITE" id="PS50885">
    <property type="entry name" value="HAMP"/>
    <property type="match status" value="1"/>
</dbReference>
<dbReference type="RefSeq" id="WP_032078752.1">
    <property type="nucleotide sequence ID" value="NZ_CP020953.1"/>
</dbReference>
<accession>A0A2U8DUP6</accession>
<protein>
    <submittedName>
        <fullName evidence="14">Methyl-accepting chemotaxis protein</fullName>
    </submittedName>
</protein>
<keyword evidence="7 9" id="KW-0807">Transducer</keyword>
<dbReference type="Pfam" id="PF02743">
    <property type="entry name" value="dCache_1"/>
    <property type="match status" value="1"/>
</dbReference>
<dbReference type="CDD" id="cd12912">
    <property type="entry name" value="PDC2_MCP_like"/>
    <property type="match status" value="1"/>
</dbReference>
<keyword evidence="6 11" id="KW-0472">Membrane</keyword>
<dbReference type="SMART" id="SM00304">
    <property type="entry name" value="HAMP"/>
    <property type="match status" value="1"/>
</dbReference>
<keyword evidence="4 11" id="KW-0812">Transmembrane</keyword>
<comment type="similarity">
    <text evidence="8">Belongs to the methyl-accepting chemotaxis (MCP) protein family.</text>
</comment>
<dbReference type="PANTHER" id="PTHR32089:SF112">
    <property type="entry name" value="LYSOZYME-LIKE PROTEIN-RELATED"/>
    <property type="match status" value="1"/>
</dbReference>
<dbReference type="SUPFAM" id="SSF103190">
    <property type="entry name" value="Sensory domain-like"/>
    <property type="match status" value="1"/>
</dbReference>
<evidence type="ECO:0000256" key="5">
    <source>
        <dbReference type="ARBA" id="ARBA00022989"/>
    </source>
</evidence>
<keyword evidence="5 11" id="KW-1133">Transmembrane helix</keyword>
<evidence type="ECO:0000256" key="10">
    <source>
        <dbReference type="SAM" id="Coils"/>
    </source>
</evidence>
<keyword evidence="3" id="KW-0145">Chemotaxis</keyword>
<keyword evidence="2" id="KW-1003">Cell membrane</keyword>
<reference evidence="15" key="1">
    <citation type="submission" date="2017-04" db="EMBL/GenBank/DDBJ databases">
        <authorList>
            <person name="Song Y."/>
            <person name="Cho B.-K."/>
        </authorList>
    </citation>
    <scope>NUCLEOTIDE SEQUENCE [LARGE SCALE GENOMIC DNA]</scope>
    <source>
        <strain evidence="15">SL1</strain>
    </source>
</reference>
<dbReference type="OrthoDB" id="243053at2"/>
<dbReference type="PANTHER" id="PTHR32089">
    <property type="entry name" value="METHYL-ACCEPTING CHEMOTAXIS PROTEIN MCPB"/>
    <property type="match status" value="1"/>
</dbReference>
<sequence length="664" mass="72257">MRTSLKNKLGLMFFVFIAIPLIVLGSFSYFRTSSLMQNTVEQQLEGTTNQTAKLINENINSVNSYVEMLSLDGRLSSIASGDEKNSADVFSYLSQLQKQNSNQLEDLFITNVSGKEVISSEAEKPNVDLSDRNYVQDALKGNKNISQVITSKTTGKPVIVIAAPLKLNDKVIGIVGATIKFEYISKYASQVKIGNNGYSYIVDKNGLIDYHPTSEKVLKENILNDNNDQLKALFNKAKSGQASEGYYTYGGNRKFVKFVPVSNWFIAVTADYKEYMSPAATIRKFTILIAVLSVIIAVFLAYRLTVRNIINPIKYLEGLMTKAGDGDLTVRAEINTKDEIQTLGEYFNKMIDHQDNTIHHIREASESLTASSEELAASNEEISSTTEQIASTIEQVAQNSQAQSDSVVEVSEVLVQLSSLVQISQSRAVTAKKNSQHTMDTAEQGRSKIEQTVSAIENINEASMETENTLKVLQELSKKVSGIIGTINNISSQTNLLALNAAIEAARAGEHGKGFTVVAEEVRKLSEETNVGANEVSSLIGEMVTKIGKAVESMSLSKDAVENGVTIVKNTDKSFVSIIDAVKQISKDIDQIVDVTKDEVATSDKIIDLINTVATATENNAANSEEVAASAEEQNSAIENVAASAQESSALAISLNNLVEKFIV</sequence>
<evidence type="ECO:0000256" key="1">
    <source>
        <dbReference type="ARBA" id="ARBA00004651"/>
    </source>
</evidence>
<proteinExistence type="inferred from homology"/>
<dbReference type="Gene3D" id="3.30.450.20">
    <property type="entry name" value="PAS domain"/>
    <property type="match status" value="1"/>
</dbReference>
<evidence type="ECO:0000256" key="6">
    <source>
        <dbReference type="ARBA" id="ARBA00023136"/>
    </source>
</evidence>
<dbReference type="InterPro" id="IPR003660">
    <property type="entry name" value="HAMP_dom"/>
</dbReference>
<dbReference type="CDD" id="cd06225">
    <property type="entry name" value="HAMP"/>
    <property type="match status" value="1"/>
</dbReference>
<dbReference type="AlphaFoldDB" id="A0A2U8DUP6"/>
<keyword evidence="10" id="KW-0175">Coiled coil</keyword>
<dbReference type="EMBL" id="CP020953">
    <property type="protein sequence ID" value="AWI06496.1"/>
    <property type="molecule type" value="Genomic_DNA"/>
</dbReference>
<evidence type="ECO:0000256" key="11">
    <source>
        <dbReference type="SAM" id="Phobius"/>
    </source>
</evidence>
<dbReference type="GO" id="GO:0006935">
    <property type="term" value="P:chemotaxis"/>
    <property type="evidence" value="ECO:0007669"/>
    <property type="project" value="UniProtKB-KW"/>
</dbReference>
<feature type="domain" description="Methyl-accepting transducer" evidence="12">
    <location>
        <begin position="378"/>
        <end position="635"/>
    </location>
</feature>
<evidence type="ECO:0000313" key="15">
    <source>
        <dbReference type="Proteomes" id="UP000244910"/>
    </source>
</evidence>
<evidence type="ECO:0000256" key="7">
    <source>
        <dbReference type="ARBA" id="ARBA00023224"/>
    </source>
</evidence>
<evidence type="ECO:0000256" key="8">
    <source>
        <dbReference type="ARBA" id="ARBA00029447"/>
    </source>
</evidence>
<evidence type="ECO:0000259" key="13">
    <source>
        <dbReference type="PROSITE" id="PS50885"/>
    </source>
</evidence>
<feature type="transmembrane region" description="Helical" evidence="11">
    <location>
        <begin position="285"/>
        <end position="304"/>
    </location>
</feature>
<dbReference type="GO" id="GO:0005886">
    <property type="term" value="C:plasma membrane"/>
    <property type="evidence" value="ECO:0007669"/>
    <property type="project" value="UniProtKB-SubCell"/>
</dbReference>
<evidence type="ECO:0000256" key="3">
    <source>
        <dbReference type="ARBA" id="ARBA00022500"/>
    </source>
</evidence>
<evidence type="ECO:0000256" key="9">
    <source>
        <dbReference type="PROSITE-ProRule" id="PRU00284"/>
    </source>
</evidence>
<dbReference type="CDD" id="cd12914">
    <property type="entry name" value="PDC1_DGC_like"/>
    <property type="match status" value="1"/>
</dbReference>
<dbReference type="GO" id="GO:0007165">
    <property type="term" value="P:signal transduction"/>
    <property type="evidence" value="ECO:0007669"/>
    <property type="project" value="UniProtKB-KW"/>
</dbReference>
<feature type="transmembrane region" description="Helical" evidence="11">
    <location>
        <begin position="12"/>
        <end position="30"/>
    </location>
</feature>
<evidence type="ECO:0000313" key="14">
    <source>
        <dbReference type="EMBL" id="AWI06496.1"/>
    </source>
</evidence>
<dbReference type="CDD" id="cd11386">
    <property type="entry name" value="MCP_signal"/>
    <property type="match status" value="1"/>
</dbReference>
<dbReference type="Gene3D" id="1.10.287.950">
    <property type="entry name" value="Methyl-accepting chemotaxis protein"/>
    <property type="match status" value="1"/>
</dbReference>
<dbReference type="Pfam" id="PF00672">
    <property type="entry name" value="HAMP"/>
    <property type="match status" value="1"/>
</dbReference>
<dbReference type="SUPFAM" id="SSF58104">
    <property type="entry name" value="Methyl-accepting chemotaxis protein (MCP) signaling domain"/>
    <property type="match status" value="1"/>
</dbReference>
<evidence type="ECO:0000259" key="12">
    <source>
        <dbReference type="PROSITE" id="PS50111"/>
    </source>
</evidence>
<dbReference type="Pfam" id="PF00015">
    <property type="entry name" value="MCPsignal"/>
    <property type="match status" value="1"/>
</dbReference>
<dbReference type="InterPro" id="IPR004089">
    <property type="entry name" value="MCPsignal_dom"/>
</dbReference>
<keyword evidence="15" id="KW-1185">Reference proteome</keyword>
<dbReference type="PROSITE" id="PS50111">
    <property type="entry name" value="CHEMOTAXIS_TRANSDUC_2"/>
    <property type="match status" value="1"/>
</dbReference>
<evidence type="ECO:0000256" key="2">
    <source>
        <dbReference type="ARBA" id="ARBA00022475"/>
    </source>
</evidence>
<feature type="domain" description="HAMP" evidence="13">
    <location>
        <begin position="307"/>
        <end position="359"/>
    </location>
</feature>
<gene>
    <name evidence="14" type="ORF">B9W14_19030</name>
</gene>
<organism evidence="14 15">
    <name type="scientific">Clostridium drakei</name>
    <dbReference type="NCBI Taxonomy" id="332101"/>
    <lineage>
        <taxon>Bacteria</taxon>
        <taxon>Bacillati</taxon>
        <taxon>Bacillota</taxon>
        <taxon>Clostridia</taxon>
        <taxon>Eubacteriales</taxon>
        <taxon>Clostridiaceae</taxon>
        <taxon>Clostridium</taxon>
    </lineage>
</organism>
<dbReference type="InterPro" id="IPR033479">
    <property type="entry name" value="dCache_1"/>
</dbReference>
<comment type="subcellular location">
    <subcellularLocation>
        <location evidence="1">Cell membrane</location>
        <topology evidence="1">Multi-pass membrane protein</topology>
    </subcellularLocation>
</comment>
<dbReference type="Proteomes" id="UP000244910">
    <property type="component" value="Chromosome"/>
</dbReference>